<feature type="compositionally biased region" description="Low complexity" evidence="1">
    <location>
        <begin position="8"/>
        <end position="28"/>
    </location>
</feature>
<dbReference type="Proteomes" id="UP000054564">
    <property type="component" value="Unassembled WGS sequence"/>
</dbReference>
<dbReference type="AlphaFoldDB" id="A0A0L0VD90"/>
<gene>
    <name evidence="2" type="ORF">PSTG_09573</name>
</gene>
<keyword evidence="3" id="KW-1185">Reference proteome</keyword>
<evidence type="ECO:0000256" key="1">
    <source>
        <dbReference type="SAM" id="MobiDB-lite"/>
    </source>
</evidence>
<organism evidence="2 3">
    <name type="scientific">Puccinia striiformis f. sp. tritici PST-78</name>
    <dbReference type="NCBI Taxonomy" id="1165861"/>
    <lineage>
        <taxon>Eukaryota</taxon>
        <taxon>Fungi</taxon>
        <taxon>Dikarya</taxon>
        <taxon>Basidiomycota</taxon>
        <taxon>Pucciniomycotina</taxon>
        <taxon>Pucciniomycetes</taxon>
        <taxon>Pucciniales</taxon>
        <taxon>Pucciniaceae</taxon>
        <taxon>Puccinia</taxon>
    </lineage>
</organism>
<comment type="caution">
    <text evidence="2">The sequence shown here is derived from an EMBL/GenBank/DDBJ whole genome shotgun (WGS) entry which is preliminary data.</text>
</comment>
<protein>
    <submittedName>
        <fullName evidence="2">Uncharacterized protein</fullName>
    </submittedName>
</protein>
<feature type="non-terminal residue" evidence="2">
    <location>
        <position position="1"/>
    </location>
</feature>
<name>A0A0L0VD90_9BASI</name>
<accession>A0A0L0VD90</accession>
<proteinExistence type="predicted"/>
<sequence length="101" mass="11568">MKRKRTSPQKQTATSSSSTSTTNRTLSQPESPDVIEIDVEDANKQPQSVRRSWVWLHFEEMEDWQKAVCQVIMKNNQKFSALGQEWQSGSKGKLSAAQWLL</sequence>
<reference evidence="3" key="1">
    <citation type="submission" date="2014-03" db="EMBL/GenBank/DDBJ databases">
        <title>The Genome Sequence of Puccinia striiformis f. sp. tritici PST-78.</title>
        <authorList>
            <consortium name="The Broad Institute Genome Sequencing Platform"/>
            <person name="Cuomo C."/>
            <person name="Hulbert S."/>
            <person name="Chen X."/>
            <person name="Walker B."/>
            <person name="Young S.K."/>
            <person name="Zeng Q."/>
            <person name="Gargeya S."/>
            <person name="Fitzgerald M."/>
            <person name="Haas B."/>
            <person name="Abouelleil A."/>
            <person name="Alvarado L."/>
            <person name="Arachchi H.M."/>
            <person name="Berlin A.M."/>
            <person name="Chapman S.B."/>
            <person name="Goldberg J."/>
            <person name="Griggs A."/>
            <person name="Gujja S."/>
            <person name="Hansen M."/>
            <person name="Howarth C."/>
            <person name="Imamovic A."/>
            <person name="Larimer J."/>
            <person name="McCowan C."/>
            <person name="Montmayeur A."/>
            <person name="Murphy C."/>
            <person name="Neiman D."/>
            <person name="Pearson M."/>
            <person name="Priest M."/>
            <person name="Roberts A."/>
            <person name="Saif S."/>
            <person name="Shea T."/>
            <person name="Sisk P."/>
            <person name="Sykes S."/>
            <person name="Wortman J."/>
            <person name="Nusbaum C."/>
            <person name="Birren B."/>
        </authorList>
    </citation>
    <scope>NUCLEOTIDE SEQUENCE [LARGE SCALE GENOMIC DNA]</scope>
    <source>
        <strain evidence="3">race PST-78</strain>
    </source>
</reference>
<feature type="region of interest" description="Disordered" evidence="1">
    <location>
        <begin position="1"/>
        <end position="33"/>
    </location>
</feature>
<dbReference type="EMBL" id="AJIL01000072">
    <property type="protein sequence ID" value="KNE97146.1"/>
    <property type="molecule type" value="Genomic_DNA"/>
</dbReference>
<evidence type="ECO:0000313" key="2">
    <source>
        <dbReference type="EMBL" id="KNE97146.1"/>
    </source>
</evidence>
<evidence type="ECO:0000313" key="3">
    <source>
        <dbReference type="Proteomes" id="UP000054564"/>
    </source>
</evidence>